<reference evidence="5 6" key="1">
    <citation type="journal article" date="2016" name="Nat. Commun.">
        <title>Thousands of microbial genomes shed light on interconnected biogeochemical processes in an aquifer system.</title>
        <authorList>
            <person name="Anantharaman K."/>
            <person name="Brown C.T."/>
            <person name="Hug L.A."/>
            <person name="Sharon I."/>
            <person name="Castelle C.J."/>
            <person name="Probst A.J."/>
            <person name="Thomas B.C."/>
            <person name="Singh A."/>
            <person name="Wilkins M.J."/>
            <person name="Karaoz U."/>
            <person name="Brodie E.L."/>
            <person name="Williams K.H."/>
            <person name="Hubbard S.S."/>
            <person name="Banfield J.F."/>
        </authorList>
    </citation>
    <scope>NUCLEOTIDE SEQUENCE [LARGE SCALE GENOMIC DNA]</scope>
</reference>
<dbReference type="Pfam" id="PF00271">
    <property type="entry name" value="Helicase_C"/>
    <property type="match status" value="1"/>
</dbReference>
<evidence type="ECO:0000313" key="5">
    <source>
        <dbReference type="EMBL" id="OHA07621.1"/>
    </source>
</evidence>
<keyword evidence="2" id="KW-0547">Nucleotide-binding</keyword>
<dbReference type="Proteomes" id="UP000177982">
    <property type="component" value="Unassembled WGS sequence"/>
</dbReference>
<dbReference type="GO" id="GO:0016787">
    <property type="term" value="F:hydrolase activity"/>
    <property type="evidence" value="ECO:0007669"/>
    <property type="project" value="UniProtKB-KW"/>
</dbReference>
<accession>A0A1G2L9T6</accession>
<evidence type="ECO:0000256" key="2">
    <source>
        <dbReference type="ARBA" id="ARBA00022806"/>
    </source>
</evidence>
<dbReference type="InterPro" id="IPR047112">
    <property type="entry name" value="RecG/Mfd"/>
</dbReference>
<dbReference type="GO" id="GO:0006281">
    <property type="term" value="P:DNA repair"/>
    <property type="evidence" value="ECO:0007669"/>
    <property type="project" value="InterPro"/>
</dbReference>
<dbReference type="AlphaFoldDB" id="A0A1G2L9T6"/>
<comment type="caution">
    <text evidence="5">The sequence shown here is derived from an EMBL/GenBank/DDBJ whole genome shotgun (WGS) entry which is preliminary data.</text>
</comment>
<dbReference type="GO" id="GO:0003678">
    <property type="term" value="F:DNA helicase activity"/>
    <property type="evidence" value="ECO:0007669"/>
    <property type="project" value="TreeGrafter"/>
</dbReference>
<dbReference type="PANTHER" id="PTHR47964">
    <property type="entry name" value="ATP-DEPENDENT DNA HELICASE HOMOLOG RECG, CHLOROPLASTIC"/>
    <property type="match status" value="1"/>
</dbReference>
<dbReference type="PANTHER" id="PTHR47964:SF1">
    <property type="entry name" value="ATP-DEPENDENT DNA HELICASE HOMOLOG RECG, CHLOROPLASTIC"/>
    <property type="match status" value="1"/>
</dbReference>
<sequence>MDEEQKFGVKQKEKFKDLRASCDILSLSATPIPRTLNLALSKLRDLSVISTPPPGRLPIKTFILPHSYKTFARAIVRELDREGQVYFLHNRIETIEKVREKLSRALSQVPTFDNRRSGLENKKIRIEIIHGRMDEKTMIRIMDGFRRKETRVLLATTIIENGLDFSNANTLIVDDGTRLGLAQAHQIRGRIGRGDNEAFAYFAYRPRAVTDRAMERLVALKEFEELGSGYEIALRDLEMRGAGNILGREQSGAINRVGLNLYCQILADAVEELKSKKDGENSGS</sequence>
<dbReference type="SMART" id="SM00490">
    <property type="entry name" value="HELICc"/>
    <property type="match status" value="1"/>
</dbReference>
<name>A0A1G2L9T6_9BACT</name>
<proteinExistence type="predicted"/>
<dbReference type="InterPro" id="IPR027417">
    <property type="entry name" value="P-loop_NTPase"/>
</dbReference>
<evidence type="ECO:0000313" key="6">
    <source>
        <dbReference type="Proteomes" id="UP000177982"/>
    </source>
</evidence>
<evidence type="ECO:0008006" key="7">
    <source>
        <dbReference type="Google" id="ProtNLM"/>
    </source>
</evidence>
<dbReference type="InterPro" id="IPR014001">
    <property type="entry name" value="Helicase_ATP-bd"/>
</dbReference>
<dbReference type="EMBL" id="MHQO01000006">
    <property type="protein sequence ID" value="OHA07621.1"/>
    <property type="molecule type" value="Genomic_DNA"/>
</dbReference>
<dbReference type="PROSITE" id="PS51192">
    <property type="entry name" value="HELICASE_ATP_BIND_1"/>
    <property type="match status" value="1"/>
</dbReference>
<evidence type="ECO:0000259" key="3">
    <source>
        <dbReference type="PROSITE" id="PS51192"/>
    </source>
</evidence>
<gene>
    <name evidence="5" type="ORF">A2934_04880</name>
</gene>
<feature type="domain" description="Helicase ATP-binding" evidence="3">
    <location>
        <begin position="1"/>
        <end position="49"/>
    </location>
</feature>
<keyword evidence="2" id="KW-0347">Helicase</keyword>
<keyword evidence="2" id="KW-0067">ATP-binding</keyword>
<dbReference type="PROSITE" id="PS51194">
    <property type="entry name" value="HELICASE_CTER"/>
    <property type="match status" value="1"/>
</dbReference>
<evidence type="ECO:0000259" key="4">
    <source>
        <dbReference type="PROSITE" id="PS51194"/>
    </source>
</evidence>
<keyword evidence="1" id="KW-0378">Hydrolase</keyword>
<feature type="domain" description="Helicase C-terminal" evidence="4">
    <location>
        <begin position="71"/>
        <end position="238"/>
    </location>
</feature>
<dbReference type="SUPFAM" id="SSF52540">
    <property type="entry name" value="P-loop containing nucleoside triphosphate hydrolases"/>
    <property type="match status" value="2"/>
</dbReference>
<dbReference type="InterPro" id="IPR001650">
    <property type="entry name" value="Helicase_C-like"/>
</dbReference>
<evidence type="ECO:0000256" key="1">
    <source>
        <dbReference type="ARBA" id="ARBA00022801"/>
    </source>
</evidence>
<protein>
    <recommendedName>
        <fullName evidence="7">Helicase C-terminal domain-containing protein</fullName>
    </recommendedName>
</protein>
<organism evidence="5 6">
    <name type="scientific">Candidatus Sungbacteria bacterium RIFCSPLOWO2_01_FULL_47_10</name>
    <dbReference type="NCBI Taxonomy" id="1802276"/>
    <lineage>
        <taxon>Bacteria</taxon>
        <taxon>Candidatus Sungiibacteriota</taxon>
    </lineage>
</organism>
<dbReference type="Gene3D" id="3.40.50.300">
    <property type="entry name" value="P-loop containing nucleotide triphosphate hydrolases"/>
    <property type="match status" value="2"/>
</dbReference>